<organism evidence="1 2">
    <name type="scientific">Epilithonimonas ginsengisoli</name>
    <dbReference type="NCBI Taxonomy" id="1245592"/>
    <lineage>
        <taxon>Bacteria</taxon>
        <taxon>Pseudomonadati</taxon>
        <taxon>Bacteroidota</taxon>
        <taxon>Flavobacteriia</taxon>
        <taxon>Flavobacteriales</taxon>
        <taxon>Weeksellaceae</taxon>
        <taxon>Chryseobacterium group</taxon>
        <taxon>Epilithonimonas</taxon>
    </lineage>
</organism>
<reference evidence="1 2" key="1">
    <citation type="submission" date="2023-11" db="EMBL/GenBank/DDBJ databases">
        <title>First isolation, identification, and characterization of non-pathogenic Epilithonimonas ginsengisoli isolated from diseased farmed rainbow trout (Oncorhynchus mykiss) in Chile.</title>
        <authorList>
            <person name="Miranda C.D."/>
            <person name="Irgang R."/>
            <person name="Concha C."/>
            <person name="Rojas R."/>
            <person name="Avendano R."/>
        </authorList>
    </citation>
    <scope>NUCLEOTIDE SEQUENCE [LARGE SCALE GENOMIC DNA]</scope>
    <source>
        <strain evidence="1 2">FP99</strain>
    </source>
</reference>
<dbReference type="Gene3D" id="3.20.20.190">
    <property type="entry name" value="Phosphatidylinositol (PI) phosphodiesterase"/>
    <property type="match status" value="1"/>
</dbReference>
<evidence type="ECO:0000313" key="2">
    <source>
        <dbReference type="Proteomes" id="UP001204439"/>
    </source>
</evidence>
<proteinExistence type="predicted"/>
<comment type="caution">
    <text evidence="1">The sequence shown here is derived from an EMBL/GenBank/DDBJ whole genome shotgun (WGS) entry which is preliminary data.</text>
</comment>
<dbReference type="CDD" id="cd08589">
    <property type="entry name" value="PI-PLCc_SaPLC1_like"/>
    <property type="match status" value="1"/>
</dbReference>
<dbReference type="SUPFAM" id="SSF51695">
    <property type="entry name" value="PLC-like phosphodiesterases"/>
    <property type="match status" value="1"/>
</dbReference>
<dbReference type="RefSeq" id="WP_063970396.1">
    <property type="nucleotide sequence ID" value="NZ_JAMXLT020000038.1"/>
</dbReference>
<dbReference type="InterPro" id="IPR032075">
    <property type="entry name" value="PI-PLC-C1"/>
</dbReference>
<gene>
    <name evidence="1" type="ORF">NG800_017135</name>
</gene>
<dbReference type="InterPro" id="IPR017946">
    <property type="entry name" value="PLC-like_Pdiesterase_TIM-brl"/>
</dbReference>
<keyword evidence="2" id="KW-1185">Reference proteome</keyword>
<evidence type="ECO:0000313" key="1">
    <source>
        <dbReference type="EMBL" id="MDW8550655.1"/>
    </source>
</evidence>
<name>A0ABU4JLW6_9FLAO</name>
<dbReference type="Pfam" id="PF16670">
    <property type="entry name" value="PI-PLC-C1"/>
    <property type="match status" value="1"/>
</dbReference>
<sequence length="358" mass="41139">MKKAVFLALSLSSINLLWSQSQNLDNLKINEIQVIGSHNSYKKAILPEVYSYLAKKDTLNFLPRIQYEHIPVPEQLDLGLRNLEIDVYADSKGGKYAHPKILDLVKTTQAFDPEGKMKKPGYKMIHITDIDYQTWYYTLEDCLKDLKKWSESHPDHDPVFITLEPKDGKANKFGTEPEHYTSKLFDDLDNELKNYLGKDKIITPDDIRGSYKTLNEAVLNKNLPKVKDAKGKFVFVLDNNSENRDLYAKDHPSLKGRMIFTNSTPGTPEAAILFMNEPQKDSSKIQDLVKQGYIIRTRADADTMEARSEDYSRFEKAKESGAQIITTDYYLPSKLFKSNFKISFDNKTYERKNPVNGK</sequence>
<dbReference type="Proteomes" id="UP001204439">
    <property type="component" value="Unassembled WGS sequence"/>
</dbReference>
<dbReference type="EMBL" id="JAMXLT020000038">
    <property type="protein sequence ID" value="MDW8550655.1"/>
    <property type="molecule type" value="Genomic_DNA"/>
</dbReference>
<protein>
    <submittedName>
        <fullName evidence="1">Phosphatidylinositol-specific phospholipase C1-like protein</fullName>
    </submittedName>
</protein>
<accession>A0ABU4JLW6</accession>